<dbReference type="RefSeq" id="WP_159430364.1">
    <property type="nucleotide sequence ID" value="NZ_FQXO01000005.1"/>
</dbReference>
<dbReference type="OrthoDB" id="1957870at2"/>
<evidence type="ECO:0008006" key="3">
    <source>
        <dbReference type="Google" id="ProtNLM"/>
    </source>
</evidence>
<name>A0A1M5RAR6_9FIRM</name>
<accession>A0A1M5RAR6</accession>
<protein>
    <recommendedName>
        <fullName evidence="3">SHOCT domain-containing protein</fullName>
    </recommendedName>
</protein>
<evidence type="ECO:0000313" key="1">
    <source>
        <dbReference type="EMBL" id="SHH23341.1"/>
    </source>
</evidence>
<dbReference type="AlphaFoldDB" id="A0A1M5RAR6"/>
<keyword evidence="2" id="KW-1185">Reference proteome</keyword>
<dbReference type="EMBL" id="FQXO01000005">
    <property type="protein sequence ID" value="SHH23341.1"/>
    <property type="molecule type" value="Genomic_DNA"/>
</dbReference>
<evidence type="ECO:0000313" key="2">
    <source>
        <dbReference type="Proteomes" id="UP000183967"/>
    </source>
</evidence>
<proteinExistence type="predicted"/>
<reference evidence="2" key="1">
    <citation type="submission" date="2016-11" db="EMBL/GenBank/DDBJ databases">
        <authorList>
            <person name="Varghese N."/>
            <person name="Submissions S."/>
        </authorList>
    </citation>
    <scope>NUCLEOTIDE SEQUENCE [LARGE SCALE GENOMIC DNA]</scope>
    <source>
        <strain evidence="2">DSM 13643</strain>
    </source>
</reference>
<dbReference type="Proteomes" id="UP000183967">
    <property type="component" value="Unassembled WGS sequence"/>
</dbReference>
<sequence>MEYINKSENIKKQLADLCIDFINIFDKMKADGIITEEEYIKHTKYKKDFLNKISIK</sequence>
<organism evidence="1 2">
    <name type="scientific">Caloranaerobacter azorensis DSM 13643</name>
    <dbReference type="NCBI Taxonomy" id="1121264"/>
    <lineage>
        <taxon>Bacteria</taxon>
        <taxon>Bacillati</taxon>
        <taxon>Bacillota</taxon>
        <taxon>Tissierellia</taxon>
        <taxon>Tissierellales</taxon>
        <taxon>Thermohalobacteraceae</taxon>
        <taxon>Caloranaerobacter</taxon>
    </lineage>
</organism>
<gene>
    <name evidence="1" type="ORF">SAMN02745135_00148</name>
</gene>